<dbReference type="GO" id="GO:0003677">
    <property type="term" value="F:DNA binding"/>
    <property type="evidence" value="ECO:0007669"/>
    <property type="project" value="UniProtKB-KW"/>
</dbReference>
<dbReference type="Gene3D" id="1.10.1660.10">
    <property type="match status" value="1"/>
</dbReference>
<evidence type="ECO:0000313" key="4">
    <source>
        <dbReference type="Proteomes" id="UP001139158"/>
    </source>
</evidence>
<evidence type="ECO:0000259" key="2">
    <source>
        <dbReference type="PROSITE" id="PS50937"/>
    </source>
</evidence>
<dbReference type="AlphaFoldDB" id="A0A9X1MHU4"/>
<accession>A0A9X1MHU4</accession>
<dbReference type="SUPFAM" id="SSF46955">
    <property type="entry name" value="Putative DNA-binding domain"/>
    <property type="match status" value="1"/>
</dbReference>
<dbReference type="PANTHER" id="PTHR30204:SF89">
    <property type="entry name" value="HTH MERR-TYPE DOMAIN-CONTAINING PROTEIN"/>
    <property type="match status" value="1"/>
</dbReference>
<evidence type="ECO:0000256" key="1">
    <source>
        <dbReference type="ARBA" id="ARBA00023125"/>
    </source>
</evidence>
<protein>
    <submittedName>
        <fullName evidence="3">MerR family transcriptional regulator</fullName>
    </submittedName>
</protein>
<feature type="domain" description="HTH merR-type" evidence="2">
    <location>
        <begin position="38"/>
        <end position="96"/>
    </location>
</feature>
<dbReference type="PROSITE" id="PS50937">
    <property type="entry name" value="HTH_MERR_2"/>
    <property type="match status" value="1"/>
</dbReference>
<organism evidence="3 4">
    <name type="scientific">Arthrobacter caoxuetaonis</name>
    <dbReference type="NCBI Taxonomy" id="2886935"/>
    <lineage>
        <taxon>Bacteria</taxon>
        <taxon>Bacillati</taxon>
        <taxon>Actinomycetota</taxon>
        <taxon>Actinomycetes</taxon>
        <taxon>Micrococcales</taxon>
        <taxon>Micrococcaceae</taxon>
        <taxon>Arthrobacter</taxon>
    </lineage>
</organism>
<name>A0A9X1MHU4_9MICC</name>
<keyword evidence="1" id="KW-0238">DNA-binding</keyword>
<reference evidence="3" key="1">
    <citation type="submission" date="2021-10" db="EMBL/GenBank/DDBJ databases">
        <title>Novel species in genus Arthrobacter.</title>
        <authorList>
            <person name="Liu Y."/>
        </authorList>
    </citation>
    <scope>NUCLEOTIDE SEQUENCE</scope>
    <source>
        <strain evidence="3">Zg-Y453</strain>
    </source>
</reference>
<dbReference type="SMART" id="SM00422">
    <property type="entry name" value="HTH_MERR"/>
    <property type="match status" value="1"/>
</dbReference>
<dbReference type="GO" id="GO:0003700">
    <property type="term" value="F:DNA-binding transcription factor activity"/>
    <property type="evidence" value="ECO:0007669"/>
    <property type="project" value="InterPro"/>
</dbReference>
<gene>
    <name evidence="3" type="ORF">LJ757_15430</name>
</gene>
<dbReference type="Proteomes" id="UP001139158">
    <property type="component" value="Unassembled WGS sequence"/>
</dbReference>
<dbReference type="CDD" id="cd00592">
    <property type="entry name" value="HTH_MerR-like"/>
    <property type="match status" value="1"/>
</dbReference>
<dbReference type="Pfam" id="PF13411">
    <property type="entry name" value="MerR_1"/>
    <property type="match status" value="1"/>
</dbReference>
<evidence type="ECO:0000313" key="3">
    <source>
        <dbReference type="EMBL" id="MCC3299182.1"/>
    </source>
</evidence>
<dbReference type="RefSeq" id="WP_227897158.1">
    <property type="nucleotide sequence ID" value="NZ_CP099466.1"/>
</dbReference>
<comment type="caution">
    <text evidence="3">The sequence shown here is derived from an EMBL/GenBank/DDBJ whole genome shotgun (WGS) entry which is preliminary data.</text>
</comment>
<dbReference type="InterPro" id="IPR047057">
    <property type="entry name" value="MerR_fam"/>
</dbReference>
<proteinExistence type="predicted"/>
<dbReference type="PANTHER" id="PTHR30204">
    <property type="entry name" value="REDOX-CYCLING DRUG-SENSING TRANSCRIPTIONAL ACTIVATOR SOXR"/>
    <property type="match status" value="1"/>
</dbReference>
<dbReference type="InterPro" id="IPR009061">
    <property type="entry name" value="DNA-bd_dom_put_sf"/>
</dbReference>
<sequence length="251" mass="27433">MPGPESARRALGSAAERVRPRVLNIGQVLADLSSEFPGISASKIRFLEEKGLVAPQRTSAGYRKYSAQDVERLRFVLALQRDQYLPLKVIKDYLDAIDRGERPESLPGGLSVAPRAVSEQLAEELAARTRPRVLSFDELVAESGASAELVRSLMSFGLISASDQQYDEHALKVAKACSQLEAHGIEPRHLRPFRAAADRELGLVERVIAPVASRRDVASKARAAETAREISDLCLNLHSALVNGQIARMES</sequence>
<dbReference type="EMBL" id="JAJFZV010000016">
    <property type="protein sequence ID" value="MCC3299182.1"/>
    <property type="molecule type" value="Genomic_DNA"/>
</dbReference>
<dbReference type="InterPro" id="IPR000551">
    <property type="entry name" value="MerR-type_HTH_dom"/>
</dbReference>
<keyword evidence="4" id="KW-1185">Reference proteome</keyword>